<dbReference type="InterPro" id="IPR000424">
    <property type="entry name" value="Primosome_PriB/ssb"/>
</dbReference>
<keyword evidence="6" id="KW-1185">Reference proteome</keyword>
<comment type="subunit">
    <text evidence="4">Homodimer. Interacts with PriA and DnaT. Component of the replication restart primosome. Primosome assembly occurs via a 'hand-off' mechanism. PriA binds to replication forks, subsequently PriB then DnaT bind; DnaT then displaces ssDNA to generate the helicase loading substrate.</text>
</comment>
<organism evidence="5 6">
    <name type="scientific">Sphaerotilus mobilis</name>
    <dbReference type="NCBI Taxonomy" id="47994"/>
    <lineage>
        <taxon>Bacteria</taxon>
        <taxon>Pseudomonadati</taxon>
        <taxon>Pseudomonadota</taxon>
        <taxon>Betaproteobacteria</taxon>
        <taxon>Burkholderiales</taxon>
        <taxon>Sphaerotilaceae</taxon>
        <taxon>Sphaerotilus</taxon>
    </lineage>
</organism>
<dbReference type="EMBL" id="SGWV01000007">
    <property type="protein sequence ID" value="RZS58617.1"/>
    <property type="molecule type" value="Genomic_DNA"/>
</dbReference>
<dbReference type="Gene3D" id="2.40.50.140">
    <property type="entry name" value="Nucleic acid-binding proteins"/>
    <property type="match status" value="1"/>
</dbReference>
<gene>
    <name evidence="4" type="primary">priB</name>
    <name evidence="5" type="ORF">EV685_0912</name>
</gene>
<evidence type="ECO:0000256" key="2">
    <source>
        <dbReference type="ARBA" id="ARBA00022705"/>
    </source>
</evidence>
<dbReference type="HAMAP" id="MF_00720">
    <property type="entry name" value="PriB"/>
    <property type="match status" value="1"/>
</dbReference>
<evidence type="ECO:0000256" key="4">
    <source>
        <dbReference type="HAMAP-Rule" id="MF_00720"/>
    </source>
</evidence>
<keyword evidence="1 4" id="KW-0639">Primosome</keyword>
<comment type="caution">
    <text evidence="5">The sequence shown here is derived from an EMBL/GenBank/DDBJ whole genome shotgun (WGS) entry which is preliminary data.</text>
</comment>
<comment type="similarity">
    <text evidence="4">Belongs to the PriB family.</text>
</comment>
<proteinExistence type="inferred from homology"/>
<evidence type="ECO:0000313" key="6">
    <source>
        <dbReference type="Proteomes" id="UP000293433"/>
    </source>
</evidence>
<name>A0A4Q7LW09_9BURK</name>
<dbReference type="GO" id="GO:0006269">
    <property type="term" value="P:DNA replication, synthesis of primer"/>
    <property type="evidence" value="ECO:0007669"/>
    <property type="project" value="UniProtKB-KW"/>
</dbReference>
<keyword evidence="3 4" id="KW-0238">DNA-binding</keyword>
<dbReference type="NCBIfam" id="TIGR04418">
    <property type="entry name" value="PriB_gamma"/>
    <property type="match status" value="1"/>
</dbReference>
<dbReference type="InterPro" id="IPR012340">
    <property type="entry name" value="NA-bd_OB-fold"/>
</dbReference>
<accession>A0A4Q7LW09</accession>
<evidence type="ECO:0000256" key="1">
    <source>
        <dbReference type="ARBA" id="ARBA00022515"/>
    </source>
</evidence>
<evidence type="ECO:0000256" key="3">
    <source>
        <dbReference type="ARBA" id="ARBA00023125"/>
    </source>
</evidence>
<dbReference type="AlphaFoldDB" id="A0A4Q7LW09"/>
<dbReference type="PIRSF" id="PIRSF003135">
    <property type="entry name" value="Primosomal_n"/>
    <property type="match status" value="1"/>
</dbReference>
<dbReference type="SUPFAM" id="SSF50249">
    <property type="entry name" value="Nucleic acid-binding proteins"/>
    <property type="match status" value="1"/>
</dbReference>
<protein>
    <recommendedName>
        <fullName evidence="4">Replication restart protein PriB</fullName>
    </recommendedName>
</protein>
<dbReference type="Proteomes" id="UP000293433">
    <property type="component" value="Unassembled WGS sequence"/>
</dbReference>
<evidence type="ECO:0000313" key="5">
    <source>
        <dbReference type="EMBL" id="RZS58617.1"/>
    </source>
</evidence>
<dbReference type="GO" id="GO:0003697">
    <property type="term" value="F:single-stranded DNA binding"/>
    <property type="evidence" value="ECO:0007669"/>
    <property type="project" value="UniProtKB-UniRule"/>
</dbReference>
<comment type="function">
    <text evidence="4">Involved in the restart of stalled replication forks, which reloads the replicative helicase on sites other than the origin of replication; the PriA-PriB pathway is the major replication restart pathway. During primosome assembly it facilitates complex formation between PriA and DnaT on DNA; stabilizes PriA on DNA. Stimulates the DNA unwinding activity of PriA helicase.</text>
</comment>
<dbReference type="OrthoDB" id="5296916at2"/>
<keyword evidence="2 4" id="KW-0235">DNA replication</keyword>
<dbReference type="Pfam" id="PF22657">
    <property type="entry name" value="SSB_1"/>
    <property type="match status" value="1"/>
</dbReference>
<sequence>MNDVQLSGRIVERAALRYTPAGLPALDIRLTHACELMHAGAPRKVSLEMHATAIGDLALDLARVPVGDEIDIRGFLGKQRNGKGVMLHISAFVPSSQSPNSN</sequence>
<reference evidence="5 6" key="1">
    <citation type="submission" date="2019-02" db="EMBL/GenBank/DDBJ databases">
        <title>Genomic Encyclopedia of Type Strains, Phase IV (KMG-IV): sequencing the most valuable type-strain genomes for metagenomic binning, comparative biology and taxonomic classification.</title>
        <authorList>
            <person name="Goeker M."/>
        </authorList>
    </citation>
    <scope>NUCLEOTIDE SEQUENCE [LARGE SCALE GENOMIC DNA]</scope>
    <source>
        <strain evidence="5 6">DSM 10617</strain>
    </source>
</reference>
<dbReference type="GO" id="GO:1990077">
    <property type="term" value="C:primosome complex"/>
    <property type="evidence" value="ECO:0007669"/>
    <property type="project" value="UniProtKB-UniRule"/>
</dbReference>
<dbReference type="InterPro" id="IPR023646">
    <property type="entry name" value="Prisomal_replication_PriB"/>
</dbReference>
<dbReference type="PROSITE" id="PS50935">
    <property type="entry name" value="SSB"/>
    <property type="match status" value="1"/>
</dbReference>
<dbReference type="RefSeq" id="WP_130480745.1">
    <property type="nucleotide sequence ID" value="NZ_SGWV01000007.1"/>
</dbReference>